<keyword evidence="3" id="KW-1185">Reference proteome</keyword>
<sequence>MKFKILYHEEDHVLETYFTQQDYEDMLANFLSYGSQLSSLEKEHFWIETKTMKIHEVVETIETEFYLIVYDDHCQKQWYFYGDSMNHRDHFALCELRNGCRIFSLFCGNTLKLHENANGDLINEQGEQIARPATPESEISSNGSDDTLLLFDESESDYQNSDSGVDSGVDENNNDEPDLHCHEEYEEIPEAIPAFVPDFICAVDRNHNYLGTWENEELINREKQCCSTD</sequence>
<reference evidence="2 3" key="1">
    <citation type="journal article" date="2024" name="BMC Biol.">
        <title>Comparative genomics of Ascetosporea gives new insight into the evolutionary basis for animal parasitism in Rhizaria.</title>
        <authorList>
            <person name="Hiltunen Thoren M."/>
            <person name="Onut-Brannstrom I."/>
            <person name="Alfjorden A."/>
            <person name="Peckova H."/>
            <person name="Swords F."/>
            <person name="Hooper C."/>
            <person name="Holzer A.S."/>
            <person name="Bass D."/>
            <person name="Burki F."/>
        </authorList>
    </citation>
    <scope>NUCLEOTIDE SEQUENCE [LARGE SCALE GENOMIC DNA]</scope>
    <source>
        <strain evidence="2">20-A016</strain>
    </source>
</reference>
<evidence type="ECO:0000313" key="3">
    <source>
        <dbReference type="Proteomes" id="UP001439008"/>
    </source>
</evidence>
<evidence type="ECO:0000256" key="1">
    <source>
        <dbReference type="SAM" id="MobiDB-lite"/>
    </source>
</evidence>
<proteinExistence type="predicted"/>
<name>A0ABV2ARA3_9EUKA</name>
<dbReference type="EMBL" id="JBDODL010002376">
    <property type="protein sequence ID" value="MES1922198.1"/>
    <property type="molecule type" value="Genomic_DNA"/>
</dbReference>
<gene>
    <name evidence="2" type="ORF">MHBO_003710</name>
</gene>
<feature type="region of interest" description="Disordered" evidence="1">
    <location>
        <begin position="157"/>
        <end position="179"/>
    </location>
</feature>
<protein>
    <submittedName>
        <fullName evidence="2">Uncharacterized protein</fullName>
    </submittedName>
</protein>
<evidence type="ECO:0000313" key="2">
    <source>
        <dbReference type="EMBL" id="MES1922198.1"/>
    </source>
</evidence>
<dbReference type="Proteomes" id="UP001439008">
    <property type="component" value="Unassembled WGS sequence"/>
</dbReference>
<accession>A0ABV2ARA3</accession>
<comment type="caution">
    <text evidence="2">The sequence shown here is derived from an EMBL/GenBank/DDBJ whole genome shotgun (WGS) entry which is preliminary data.</text>
</comment>
<organism evidence="2 3">
    <name type="scientific">Bonamia ostreae</name>
    <dbReference type="NCBI Taxonomy" id="126728"/>
    <lineage>
        <taxon>Eukaryota</taxon>
        <taxon>Sar</taxon>
        <taxon>Rhizaria</taxon>
        <taxon>Endomyxa</taxon>
        <taxon>Ascetosporea</taxon>
        <taxon>Haplosporida</taxon>
        <taxon>Bonamia</taxon>
    </lineage>
</organism>